<keyword evidence="2" id="KW-0677">Repeat</keyword>
<accession>A0A4R2JUX5</accession>
<reference evidence="4 5" key="1">
    <citation type="submission" date="2019-03" db="EMBL/GenBank/DDBJ databases">
        <title>Genomic Encyclopedia of Type Strains, Phase IV (KMG-IV): sequencing the most valuable type-strain genomes for metagenomic binning, comparative biology and taxonomic classification.</title>
        <authorList>
            <person name="Goeker M."/>
        </authorList>
    </citation>
    <scope>NUCLEOTIDE SEQUENCE [LARGE SCALE GENOMIC DNA]</scope>
    <source>
        <strain evidence="4 5">DSM 45934</strain>
    </source>
</reference>
<dbReference type="PANTHER" id="PTHR43300:SF4">
    <property type="entry name" value="ACYL-[ACYL-CARRIER-PROTEIN]--UDP-N-ACETYLGLUCOSAMINE O-ACYLTRANSFERASE"/>
    <property type="match status" value="1"/>
</dbReference>
<evidence type="ECO:0000256" key="2">
    <source>
        <dbReference type="ARBA" id="ARBA00022737"/>
    </source>
</evidence>
<evidence type="ECO:0000256" key="1">
    <source>
        <dbReference type="ARBA" id="ARBA00022679"/>
    </source>
</evidence>
<organism evidence="4 5">
    <name type="scientific">Actinocrispum wychmicini</name>
    <dbReference type="NCBI Taxonomy" id="1213861"/>
    <lineage>
        <taxon>Bacteria</taxon>
        <taxon>Bacillati</taxon>
        <taxon>Actinomycetota</taxon>
        <taxon>Actinomycetes</taxon>
        <taxon>Pseudonocardiales</taxon>
        <taxon>Pseudonocardiaceae</taxon>
        <taxon>Actinocrispum</taxon>
    </lineage>
</organism>
<evidence type="ECO:0000256" key="3">
    <source>
        <dbReference type="SAM" id="MobiDB-lite"/>
    </source>
</evidence>
<keyword evidence="1 4" id="KW-0808">Transferase</keyword>
<dbReference type="InterPro" id="IPR050179">
    <property type="entry name" value="Trans_hexapeptide_repeat"/>
</dbReference>
<name>A0A4R2JUX5_9PSEU</name>
<dbReference type="SUPFAM" id="SSF51161">
    <property type="entry name" value="Trimeric LpxA-like enzymes"/>
    <property type="match status" value="1"/>
</dbReference>
<evidence type="ECO:0000313" key="4">
    <source>
        <dbReference type="EMBL" id="TCO61086.1"/>
    </source>
</evidence>
<dbReference type="InterPro" id="IPR001451">
    <property type="entry name" value="Hexapep"/>
</dbReference>
<dbReference type="AlphaFoldDB" id="A0A4R2JUX5"/>
<dbReference type="PROSITE" id="PS00101">
    <property type="entry name" value="HEXAPEP_TRANSFERASES"/>
    <property type="match status" value="1"/>
</dbReference>
<sequence>MLDAAAAAHPSLPRAEGHDDHSPNSVGAEFFGRGRELSAADLDRAGLLHADQNAVISRFTVFVPADELGTPRPVVVHSGAVLGPFAIIHGGTTIGEQARVEEHAVLGKPELGYAVGRIRPGAGGGTVIGAGVVVRAGAVVYADVQAGVNTLIGHHTLLRTAVQIGADSQLGHHITVERATRIGRDVRCSPGSHITSSTVLADRVFLGAGVRTINDKTLTWRDPHRQPRLAAPRFDTGAKIGSGSVVLAGVTIGEHALIGAASLVTHDIPPGALAYGHPARVQGTAR</sequence>
<keyword evidence="5" id="KW-1185">Reference proteome</keyword>
<dbReference type="GO" id="GO:0016740">
    <property type="term" value="F:transferase activity"/>
    <property type="evidence" value="ECO:0007669"/>
    <property type="project" value="UniProtKB-KW"/>
</dbReference>
<protein>
    <submittedName>
        <fullName evidence="4">Transferase family hexapeptide repeat protein</fullName>
    </submittedName>
</protein>
<dbReference type="OrthoDB" id="2643438at2"/>
<proteinExistence type="predicted"/>
<evidence type="ECO:0000313" key="5">
    <source>
        <dbReference type="Proteomes" id="UP000295680"/>
    </source>
</evidence>
<dbReference type="RefSeq" id="WP_132116535.1">
    <property type="nucleotide sequence ID" value="NZ_SLWS01000003.1"/>
</dbReference>
<dbReference type="Proteomes" id="UP000295680">
    <property type="component" value="Unassembled WGS sequence"/>
</dbReference>
<dbReference type="EMBL" id="SLWS01000003">
    <property type="protein sequence ID" value="TCO61086.1"/>
    <property type="molecule type" value="Genomic_DNA"/>
</dbReference>
<dbReference type="Gene3D" id="2.160.10.10">
    <property type="entry name" value="Hexapeptide repeat proteins"/>
    <property type="match status" value="1"/>
</dbReference>
<gene>
    <name evidence="4" type="ORF">EV192_103670</name>
</gene>
<dbReference type="PANTHER" id="PTHR43300">
    <property type="entry name" value="ACETYLTRANSFERASE"/>
    <property type="match status" value="1"/>
</dbReference>
<feature type="region of interest" description="Disordered" evidence="3">
    <location>
        <begin position="1"/>
        <end position="29"/>
    </location>
</feature>
<dbReference type="InterPro" id="IPR018357">
    <property type="entry name" value="Hexapep_transf_CS"/>
</dbReference>
<dbReference type="InterPro" id="IPR011004">
    <property type="entry name" value="Trimer_LpxA-like_sf"/>
</dbReference>
<dbReference type="Pfam" id="PF00132">
    <property type="entry name" value="Hexapep"/>
    <property type="match status" value="1"/>
</dbReference>
<comment type="caution">
    <text evidence="4">The sequence shown here is derived from an EMBL/GenBank/DDBJ whole genome shotgun (WGS) entry which is preliminary data.</text>
</comment>